<dbReference type="NCBIfam" id="NF037970">
    <property type="entry name" value="vanZ_1"/>
    <property type="match status" value="1"/>
</dbReference>
<feature type="transmembrane region" description="Helical" evidence="1">
    <location>
        <begin position="26"/>
        <end position="43"/>
    </location>
</feature>
<dbReference type="RefSeq" id="WP_140944920.1">
    <property type="nucleotide sequence ID" value="NZ_FAOO01000007.1"/>
</dbReference>
<evidence type="ECO:0000256" key="1">
    <source>
        <dbReference type="SAM" id="Phobius"/>
    </source>
</evidence>
<dbReference type="AlphaFoldDB" id="A0A0S4N546"/>
<keyword evidence="1" id="KW-0472">Membrane</keyword>
<gene>
    <name evidence="3" type="ORF">JGI1_01172</name>
</gene>
<feature type="transmembrane region" description="Helical" evidence="1">
    <location>
        <begin position="50"/>
        <end position="70"/>
    </location>
</feature>
<sequence length="112" mass="12881">MGLIFLLSSVPGRYFPEKPFDLFDKFVHASLFGVLNYLLYRGFKFQEKSFFVKSFSIAIAFFICVIYAIFDELHQEFVPGRSPDATDAMADIIGAGLTSIYLLFYNYKNKKC</sequence>
<dbReference type="Pfam" id="PF04892">
    <property type="entry name" value="VanZ"/>
    <property type="match status" value="1"/>
</dbReference>
<dbReference type="InterPro" id="IPR006976">
    <property type="entry name" value="VanZ-like"/>
</dbReference>
<evidence type="ECO:0000259" key="2">
    <source>
        <dbReference type="Pfam" id="PF04892"/>
    </source>
</evidence>
<dbReference type="Proteomes" id="UP000320623">
    <property type="component" value="Unassembled WGS sequence"/>
</dbReference>
<organism evidence="3 4">
    <name type="scientific">Candidatus Thermokryptus mobilis</name>
    <dbReference type="NCBI Taxonomy" id="1643428"/>
    <lineage>
        <taxon>Bacteria</taxon>
        <taxon>Pseudomonadati</taxon>
        <taxon>Candidatus Kryptoniota</taxon>
        <taxon>Candidatus Thermokryptus</taxon>
    </lineage>
</organism>
<evidence type="ECO:0000313" key="3">
    <source>
        <dbReference type="EMBL" id="CUU05137.1"/>
    </source>
</evidence>
<feature type="domain" description="VanZ-like" evidence="2">
    <location>
        <begin position="20"/>
        <end position="99"/>
    </location>
</feature>
<dbReference type="EMBL" id="FAOO01000007">
    <property type="protein sequence ID" value="CUU05137.1"/>
    <property type="molecule type" value="Genomic_DNA"/>
</dbReference>
<evidence type="ECO:0000313" key="4">
    <source>
        <dbReference type="Proteomes" id="UP000320623"/>
    </source>
</evidence>
<name>A0A0S4N546_9BACT</name>
<keyword evidence="4" id="KW-1185">Reference proteome</keyword>
<keyword evidence="1" id="KW-1133">Transmembrane helix</keyword>
<proteinExistence type="predicted"/>
<keyword evidence="1" id="KW-0812">Transmembrane</keyword>
<dbReference type="STRING" id="1643428.GCA_001442855_01145"/>
<feature type="transmembrane region" description="Helical" evidence="1">
    <location>
        <begin position="90"/>
        <end position="107"/>
    </location>
</feature>
<protein>
    <submittedName>
        <fullName evidence="3">VanZ like family protein</fullName>
    </submittedName>
</protein>
<accession>A0A0S4N546</accession>
<reference evidence="4" key="1">
    <citation type="submission" date="2015-11" db="EMBL/GenBank/DDBJ databases">
        <authorList>
            <person name="Varghese N."/>
        </authorList>
    </citation>
    <scope>NUCLEOTIDE SEQUENCE [LARGE SCALE GENOMIC DNA]</scope>
</reference>
<dbReference type="OrthoDB" id="5422112at2"/>